<dbReference type="AlphaFoldDB" id="A0A1V4K826"/>
<dbReference type="EMBL" id="LSYS01004200">
    <property type="protein sequence ID" value="OPJ80610.1"/>
    <property type="molecule type" value="Genomic_DNA"/>
</dbReference>
<evidence type="ECO:0000313" key="2">
    <source>
        <dbReference type="Proteomes" id="UP000190648"/>
    </source>
</evidence>
<gene>
    <name evidence="1" type="ORF">AV530_010882</name>
</gene>
<name>A0A1V4K826_PATFA</name>
<sequence length="92" mass="10237">MDLYKSFVPLTATQKTQLKVVRKLLSRQSVNHGAANGCWLRLCARSDPPSGRAGLGAKTGKELLLFQWVLHIYLKGHTRLLKCSSHCARFAS</sequence>
<protein>
    <submittedName>
        <fullName evidence="1">Uncharacterized protein</fullName>
    </submittedName>
</protein>
<reference evidence="1 2" key="1">
    <citation type="submission" date="2016-02" db="EMBL/GenBank/DDBJ databases">
        <title>Band-tailed pigeon sequencing and assembly.</title>
        <authorList>
            <person name="Soares A.E."/>
            <person name="Novak B.J."/>
            <person name="Rice E.S."/>
            <person name="O'Connell B."/>
            <person name="Chang D."/>
            <person name="Weber S."/>
            <person name="Shapiro B."/>
        </authorList>
    </citation>
    <scope>NUCLEOTIDE SEQUENCE [LARGE SCALE GENOMIC DNA]</scope>
    <source>
        <strain evidence="1">BTP2013</strain>
        <tissue evidence="1">Blood</tissue>
    </source>
</reference>
<evidence type="ECO:0000313" key="1">
    <source>
        <dbReference type="EMBL" id="OPJ80610.1"/>
    </source>
</evidence>
<proteinExistence type="predicted"/>
<keyword evidence="2" id="KW-1185">Reference proteome</keyword>
<dbReference type="Proteomes" id="UP000190648">
    <property type="component" value="Unassembled WGS sequence"/>
</dbReference>
<accession>A0A1V4K826</accession>
<comment type="caution">
    <text evidence="1">The sequence shown here is derived from an EMBL/GenBank/DDBJ whole genome shotgun (WGS) entry which is preliminary data.</text>
</comment>
<organism evidence="1 2">
    <name type="scientific">Patagioenas fasciata monilis</name>
    <dbReference type="NCBI Taxonomy" id="372326"/>
    <lineage>
        <taxon>Eukaryota</taxon>
        <taxon>Metazoa</taxon>
        <taxon>Chordata</taxon>
        <taxon>Craniata</taxon>
        <taxon>Vertebrata</taxon>
        <taxon>Euteleostomi</taxon>
        <taxon>Archelosauria</taxon>
        <taxon>Archosauria</taxon>
        <taxon>Dinosauria</taxon>
        <taxon>Saurischia</taxon>
        <taxon>Theropoda</taxon>
        <taxon>Coelurosauria</taxon>
        <taxon>Aves</taxon>
        <taxon>Neognathae</taxon>
        <taxon>Neoaves</taxon>
        <taxon>Columbimorphae</taxon>
        <taxon>Columbiformes</taxon>
        <taxon>Columbidae</taxon>
        <taxon>Patagioenas</taxon>
    </lineage>
</organism>